<dbReference type="PANTHER" id="PTHR11635">
    <property type="entry name" value="CAMP-DEPENDENT PROTEIN KINASE REGULATORY CHAIN"/>
    <property type="match status" value="1"/>
</dbReference>
<dbReference type="EMBL" id="CAMXCT010002602">
    <property type="protein sequence ID" value="CAI3999250.1"/>
    <property type="molecule type" value="Genomic_DNA"/>
</dbReference>
<dbReference type="EMBL" id="CAMXCT030002602">
    <property type="protein sequence ID" value="CAL4786562.1"/>
    <property type="molecule type" value="Genomic_DNA"/>
</dbReference>
<dbReference type="GO" id="GO:0005952">
    <property type="term" value="C:cAMP-dependent protein kinase complex"/>
    <property type="evidence" value="ECO:0007669"/>
    <property type="project" value="InterPro"/>
</dbReference>
<evidence type="ECO:0000313" key="5">
    <source>
        <dbReference type="EMBL" id="CAL4786562.1"/>
    </source>
</evidence>
<protein>
    <submittedName>
        <fullName evidence="5">cAMP-dependent protein kinase type I-beta regulatory subunit</fullName>
    </submittedName>
</protein>
<dbReference type="SUPFAM" id="SSF51206">
    <property type="entry name" value="cAMP-binding domain-like"/>
    <property type="match status" value="2"/>
</dbReference>
<comment type="caution">
    <text evidence="3">The sequence shown here is derived from an EMBL/GenBank/DDBJ whole genome shotgun (WGS) entry which is preliminary data.</text>
</comment>
<dbReference type="Pfam" id="PF00027">
    <property type="entry name" value="cNMP_binding"/>
    <property type="match status" value="2"/>
</dbReference>
<proteinExistence type="predicted"/>
<dbReference type="GO" id="GO:0030552">
    <property type="term" value="F:cAMP binding"/>
    <property type="evidence" value="ECO:0007669"/>
    <property type="project" value="TreeGrafter"/>
</dbReference>
<organism evidence="3">
    <name type="scientific">Cladocopium goreaui</name>
    <dbReference type="NCBI Taxonomy" id="2562237"/>
    <lineage>
        <taxon>Eukaryota</taxon>
        <taxon>Sar</taxon>
        <taxon>Alveolata</taxon>
        <taxon>Dinophyceae</taxon>
        <taxon>Suessiales</taxon>
        <taxon>Symbiodiniaceae</taxon>
        <taxon>Cladocopium</taxon>
    </lineage>
</organism>
<dbReference type="InterPro" id="IPR000595">
    <property type="entry name" value="cNMP-bd_dom"/>
</dbReference>
<dbReference type="InterPro" id="IPR014710">
    <property type="entry name" value="RmlC-like_jellyroll"/>
</dbReference>
<dbReference type="EMBL" id="CAMXCT020002602">
    <property type="protein sequence ID" value="CAL1152625.1"/>
    <property type="molecule type" value="Genomic_DNA"/>
</dbReference>
<evidence type="ECO:0000259" key="2">
    <source>
        <dbReference type="PROSITE" id="PS50042"/>
    </source>
</evidence>
<dbReference type="GO" id="GO:0005829">
    <property type="term" value="C:cytosol"/>
    <property type="evidence" value="ECO:0007669"/>
    <property type="project" value="TreeGrafter"/>
</dbReference>
<sequence>MAQKVSFFGGFLAIFRHFSGASAAAGPNGLELWLVFWHEISRLQRRWSLCAFCVVPRFAAQPAPPIERASLGDSEDDEDDEVIDIQPFVRPRQGGVCAEPWEQGYYKEKLWTKHEHWEVILRDVMRDATVFRQFGDKDLERFIRPMETHKRYDGQVFAEEGERADSLYVVLEGTLACYQSGKAEPVARKTQSALVDEAAVLFAYPRRHTMKAEGECIIAKLTHSEYVTLCTRMAFRARSRYKHMLKNSKMLEMMEDEALEKLCDAFTLRRYRPGDDIVVQGEQGAEFYLITSGTARVWVRSGDDEQEYVRLHAGNLFGERALLKNEPRAASVTAVTEVEVLVLSRGKFERLLGSMDDLQQQQYLTDPRKLIADFYQNGDSRGPSGSLMRHKMTGTEGVETQWFVVYRPTSKDAIAKMLSGAAVGKGLNVKGKSAKKGVLSGFVPFVQISENAHKSVIEDSPPDSRIVVYYKTKAAREEARKALQAVLDTATTLKIETRTIVDEDSYKPDVWGLEMPEPLMREGYIIQKDISPVMGWETGRRSEPAFMDMNLHAIRGKSDPQVVLYQNDEADIMNPRGLLIAYAEVFVKPVVSDFDTFTVGSKNMVYESLPSEQAELILWMLEHTEGILKSLDHQSWNSRWLEVLAKENERGFHPTIPKFGFGDPTSYKLIQDVIAETAPCGAVRHGAECCNLYFPQELDDEYLIVWQGFSGKPWDYKTEAGLREFLLERVEDGYVFPLNPVWPVRDKGWWEILQAMLKQEEAKKCLQSWLPPEIKYLDRAQQLHDKYKDGFMIVQK</sequence>
<accession>A0A9P1CXG9</accession>
<dbReference type="PROSITE" id="PS50042">
    <property type="entry name" value="CNMP_BINDING_3"/>
    <property type="match status" value="2"/>
</dbReference>
<dbReference type="GO" id="GO:0034236">
    <property type="term" value="F:protein kinase A catalytic subunit binding"/>
    <property type="evidence" value="ECO:0007669"/>
    <property type="project" value="TreeGrafter"/>
</dbReference>
<evidence type="ECO:0000313" key="3">
    <source>
        <dbReference type="EMBL" id="CAI3999250.1"/>
    </source>
</evidence>
<feature type="domain" description="Cyclic nucleotide-binding" evidence="2">
    <location>
        <begin position="250"/>
        <end position="369"/>
    </location>
</feature>
<name>A0A9P1CXG9_9DINO</name>
<dbReference type="InterPro" id="IPR050503">
    <property type="entry name" value="cAMP-dep_PK_reg_su-like"/>
</dbReference>
<dbReference type="PROSITE" id="PS00888">
    <property type="entry name" value="CNMP_BINDING_1"/>
    <property type="match status" value="1"/>
</dbReference>
<keyword evidence="6" id="KW-1185">Reference proteome</keyword>
<dbReference type="CDD" id="cd00038">
    <property type="entry name" value="CAP_ED"/>
    <property type="match status" value="2"/>
</dbReference>
<gene>
    <name evidence="3" type="ORF">C1SCF055_LOCUS25472</name>
</gene>
<dbReference type="OrthoDB" id="10264606at2759"/>
<dbReference type="GO" id="GO:0004862">
    <property type="term" value="F:cAMP-dependent protein kinase inhibitor activity"/>
    <property type="evidence" value="ECO:0007669"/>
    <property type="project" value="TreeGrafter"/>
</dbReference>
<dbReference type="PANTHER" id="PTHR11635:SF152">
    <property type="entry name" value="CAMP-DEPENDENT PROTEIN KINASE TYPE I REGULATORY SUBUNIT-RELATED"/>
    <property type="match status" value="1"/>
</dbReference>
<feature type="signal peptide" evidence="1">
    <location>
        <begin position="1"/>
        <end position="23"/>
    </location>
</feature>
<dbReference type="SMART" id="SM00100">
    <property type="entry name" value="cNMP"/>
    <property type="match status" value="2"/>
</dbReference>
<evidence type="ECO:0000313" key="6">
    <source>
        <dbReference type="Proteomes" id="UP001152797"/>
    </source>
</evidence>
<evidence type="ECO:0000313" key="4">
    <source>
        <dbReference type="EMBL" id="CAL1152625.1"/>
    </source>
</evidence>
<keyword evidence="1" id="KW-0732">Signal</keyword>
<dbReference type="InterPro" id="IPR018488">
    <property type="entry name" value="cNMP-bd_CS"/>
</dbReference>
<dbReference type="Proteomes" id="UP001152797">
    <property type="component" value="Unassembled WGS sequence"/>
</dbReference>
<dbReference type="InterPro" id="IPR018490">
    <property type="entry name" value="cNMP-bd_dom_sf"/>
</dbReference>
<reference evidence="3" key="1">
    <citation type="submission" date="2022-10" db="EMBL/GenBank/DDBJ databases">
        <authorList>
            <person name="Chen Y."/>
            <person name="Dougan E. K."/>
            <person name="Chan C."/>
            <person name="Rhodes N."/>
            <person name="Thang M."/>
        </authorList>
    </citation>
    <scope>NUCLEOTIDE SEQUENCE</scope>
</reference>
<dbReference type="PROSITE" id="PS00889">
    <property type="entry name" value="CNMP_BINDING_2"/>
    <property type="match status" value="1"/>
</dbReference>
<feature type="chain" id="PRO_5043270934" evidence="1">
    <location>
        <begin position="24"/>
        <end position="796"/>
    </location>
</feature>
<reference evidence="4" key="2">
    <citation type="submission" date="2024-04" db="EMBL/GenBank/DDBJ databases">
        <authorList>
            <person name="Chen Y."/>
            <person name="Shah S."/>
            <person name="Dougan E. K."/>
            <person name="Thang M."/>
            <person name="Chan C."/>
        </authorList>
    </citation>
    <scope>NUCLEOTIDE SEQUENCE [LARGE SCALE GENOMIC DNA]</scope>
</reference>
<dbReference type="AlphaFoldDB" id="A0A9P1CXG9"/>
<dbReference type="Gene3D" id="2.60.120.10">
    <property type="entry name" value="Jelly Rolls"/>
    <property type="match status" value="2"/>
</dbReference>
<feature type="domain" description="Cyclic nucleotide-binding" evidence="2">
    <location>
        <begin position="130"/>
        <end position="247"/>
    </location>
</feature>
<evidence type="ECO:0000256" key="1">
    <source>
        <dbReference type="SAM" id="SignalP"/>
    </source>
</evidence>
<dbReference type="PRINTS" id="PR00103">
    <property type="entry name" value="CAMPKINASE"/>
</dbReference>